<feature type="chain" id="PRO_5003528151" evidence="1">
    <location>
        <begin position="24"/>
        <end position="219"/>
    </location>
</feature>
<dbReference type="HOGENOM" id="CLU_1260448_0_0_9"/>
<accession>G9X2K7</accession>
<gene>
    <name evidence="2" type="ORF">HMPREF9629_00614</name>
</gene>
<proteinExistence type="predicted"/>
<dbReference type="BioCyc" id="EBAC796937-HMP:GMGH-616-MONOMER"/>
<name>G9X2K7_9FIRM</name>
<evidence type="ECO:0000256" key="1">
    <source>
        <dbReference type="SAM" id="SignalP"/>
    </source>
</evidence>
<protein>
    <submittedName>
        <fullName evidence="2">Uncharacterized protein</fullName>
    </submittedName>
</protein>
<evidence type="ECO:0000313" key="2">
    <source>
        <dbReference type="EMBL" id="EHL11077.1"/>
    </source>
</evidence>
<evidence type="ECO:0000313" key="3">
    <source>
        <dbReference type="Proteomes" id="UP000006437"/>
    </source>
</evidence>
<dbReference type="RefSeq" id="WP_009524850.1">
    <property type="nucleotide sequence ID" value="NZ_JH414548.1"/>
</dbReference>
<dbReference type="Proteomes" id="UP000006437">
    <property type="component" value="Unassembled WGS sequence"/>
</dbReference>
<sequence length="219" mass="25286">MKKKICIFLCFVFSFMTTNNANAISSLGELKAFEKFSNEKFEVQEVDEKVEITEQIKDETDIQDPLNIATLYNKKIDMDKIKRIPGTGEYKGYIVLKGYLGEDKVLLAYKGDLKSGSYSTKVVNKKPLNGNDKVTWQYEGKKLISKRKDIYKLLSDITGNDNMDLLREVFGKTFDEYLDEQYIINDAESFLTIYLDYKSGLSKMLRERNTRTLPDVLPD</sequence>
<feature type="signal peptide" evidence="1">
    <location>
        <begin position="1"/>
        <end position="23"/>
    </location>
</feature>
<dbReference type="EMBL" id="AFZE01000056">
    <property type="protein sequence ID" value="EHL11077.1"/>
    <property type="molecule type" value="Genomic_DNA"/>
</dbReference>
<keyword evidence="1" id="KW-0732">Signal</keyword>
<comment type="caution">
    <text evidence="2">The sequence shown here is derived from an EMBL/GenBank/DDBJ whole genome shotgun (WGS) entry which is preliminary data.</text>
</comment>
<dbReference type="AlphaFoldDB" id="G9X2K7"/>
<organism evidence="2 3">
    <name type="scientific">Peptoanaerobacter stomatis</name>
    <dbReference type="NCBI Taxonomy" id="796937"/>
    <lineage>
        <taxon>Bacteria</taxon>
        <taxon>Bacillati</taxon>
        <taxon>Bacillota</taxon>
        <taxon>Clostridia</taxon>
        <taxon>Peptostreptococcales</taxon>
        <taxon>Filifactoraceae</taxon>
        <taxon>Peptoanaerobacter</taxon>
    </lineage>
</organism>
<reference evidence="2 3" key="1">
    <citation type="submission" date="2011-08" db="EMBL/GenBank/DDBJ databases">
        <title>The Genome Sequence of Eubacteriaceae bacterium ACC19a.</title>
        <authorList>
            <consortium name="The Broad Institute Genome Sequencing Platform"/>
            <person name="Earl A."/>
            <person name="Ward D."/>
            <person name="Feldgarden M."/>
            <person name="Gevers D."/>
            <person name="Sizova M."/>
            <person name="Hazen A."/>
            <person name="Epstein S."/>
            <person name="Young S.K."/>
            <person name="Zeng Q."/>
            <person name="Gargeya S."/>
            <person name="Fitzgerald M."/>
            <person name="Haas B."/>
            <person name="Abouelleil A."/>
            <person name="Alvarado L."/>
            <person name="Arachchi H.M."/>
            <person name="Berlin A."/>
            <person name="Brown A."/>
            <person name="Chapman S.B."/>
            <person name="Chen Z."/>
            <person name="Dunbar C."/>
            <person name="Freedman E."/>
            <person name="Gearin G."/>
            <person name="Gellesch M."/>
            <person name="Goldberg J."/>
            <person name="Griggs A."/>
            <person name="Gujja S."/>
            <person name="Heiman D."/>
            <person name="Howarth C."/>
            <person name="Larson L."/>
            <person name="Lui A."/>
            <person name="MacDonald P.J.P."/>
            <person name="Montmayeur A."/>
            <person name="Murphy C."/>
            <person name="Neiman D."/>
            <person name="Pearson M."/>
            <person name="Priest M."/>
            <person name="Roberts A."/>
            <person name="Saif S."/>
            <person name="Shea T."/>
            <person name="Shenoy N."/>
            <person name="Sisk P."/>
            <person name="Stolte C."/>
            <person name="Sykes S."/>
            <person name="Wortman J."/>
            <person name="Nusbaum C."/>
            <person name="Birren B."/>
        </authorList>
    </citation>
    <scope>NUCLEOTIDE SEQUENCE [LARGE SCALE GENOMIC DNA]</scope>
    <source>
        <strain evidence="2 3">ACC19a</strain>
    </source>
</reference>